<protein>
    <recommendedName>
        <fullName evidence="2">Lipoprotein</fullName>
    </recommendedName>
</protein>
<dbReference type="AlphaFoldDB" id="A0AAU8FQ01"/>
<evidence type="ECO:0000313" key="1">
    <source>
        <dbReference type="EMBL" id="XCH25862.1"/>
    </source>
</evidence>
<proteinExistence type="predicted"/>
<reference evidence="1" key="1">
    <citation type="submission" date="2024-06" db="EMBL/GenBank/DDBJ databases">
        <title>Sequencing and assembly of the genome of Dyadobacter sp. strain 676, a symbiont of Cyamopsis tetragonoloba.</title>
        <authorList>
            <person name="Guro P."/>
            <person name="Sazanova A."/>
            <person name="Kuznetsova I."/>
            <person name="Belimov A."/>
            <person name="Safronova V."/>
        </authorList>
    </citation>
    <scope>NUCLEOTIDE SEQUENCE</scope>
    <source>
        <strain evidence="1">676</strain>
    </source>
</reference>
<dbReference type="EMBL" id="CP159289">
    <property type="protein sequence ID" value="XCH25862.1"/>
    <property type="molecule type" value="Genomic_DNA"/>
</dbReference>
<sequence length="137" mass="15205">MKKILALAVVAWACSDKNVEKRDSCVPVEQMTVSSDCYDGTGGLLLTANTPTSIGLDWAIAPLKDTSGAQTYVPYYASSTSNQLVLPDSIVQKYPKIGVMYVGAYGCPSDIYFSFVRRVDKDSCTRWYLQERFVKHE</sequence>
<gene>
    <name evidence="1" type="ORF">ABV298_05470</name>
</gene>
<evidence type="ECO:0008006" key="2">
    <source>
        <dbReference type="Google" id="ProtNLM"/>
    </source>
</evidence>
<name>A0AAU8FQ01_9BACT</name>
<dbReference type="RefSeq" id="WP_353721159.1">
    <property type="nucleotide sequence ID" value="NZ_CP159289.1"/>
</dbReference>
<organism evidence="1">
    <name type="scientific">Dyadobacter sp. 676</name>
    <dbReference type="NCBI Taxonomy" id="3088362"/>
    <lineage>
        <taxon>Bacteria</taxon>
        <taxon>Pseudomonadati</taxon>
        <taxon>Bacteroidota</taxon>
        <taxon>Cytophagia</taxon>
        <taxon>Cytophagales</taxon>
        <taxon>Spirosomataceae</taxon>
        <taxon>Dyadobacter</taxon>
    </lineage>
</organism>
<accession>A0AAU8FQ01</accession>